<dbReference type="InterPro" id="IPR032284">
    <property type="entry name" value="RecQ_Zn-bd"/>
</dbReference>
<keyword evidence="12" id="KW-1185">Reference proteome</keyword>
<evidence type="ECO:0008006" key="13">
    <source>
        <dbReference type="Google" id="ProtNLM"/>
    </source>
</evidence>
<dbReference type="InterPro" id="IPR027417">
    <property type="entry name" value="P-loop_NTPase"/>
</dbReference>
<dbReference type="GO" id="GO:0016705">
    <property type="term" value="F:oxidoreductase activity, acting on paired donors, with incorporation or reduction of molecular oxygen"/>
    <property type="evidence" value="ECO:0007669"/>
    <property type="project" value="InterPro"/>
</dbReference>
<dbReference type="Gene3D" id="3.40.50.300">
    <property type="entry name" value="P-loop containing nucleotide triphosphate hydrolases"/>
    <property type="match status" value="1"/>
</dbReference>
<evidence type="ECO:0000313" key="12">
    <source>
        <dbReference type="Proteomes" id="UP000310158"/>
    </source>
</evidence>
<evidence type="ECO:0000256" key="1">
    <source>
        <dbReference type="ARBA" id="ARBA00001971"/>
    </source>
</evidence>
<dbReference type="Pfam" id="PF09382">
    <property type="entry name" value="RQC"/>
    <property type="match status" value="1"/>
</dbReference>
<dbReference type="GO" id="GO:0006281">
    <property type="term" value="P:DNA repair"/>
    <property type="evidence" value="ECO:0007669"/>
    <property type="project" value="InterPro"/>
</dbReference>
<dbReference type="InterPro" id="IPR036388">
    <property type="entry name" value="WH-like_DNA-bd_sf"/>
</dbReference>
<dbReference type="Gene3D" id="1.10.10.10">
    <property type="entry name" value="Winged helix-like DNA-binding domain superfamily/Winged helix DNA-binding domain"/>
    <property type="match status" value="1"/>
</dbReference>
<name>A0A4S4LRA4_9AGAM</name>
<dbReference type="OrthoDB" id="2789670at2759"/>
<keyword evidence="8" id="KW-0503">Monooxygenase</keyword>
<dbReference type="InterPro" id="IPR036396">
    <property type="entry name" value="Cyt_P450_sf"/>
</dbReference>
<dbReference type="SUPFAM" id="SSF52540">
    <property type="entry name" value="P-loop containing nucleoside triphosphate hydrolases"/>
    <property type="match status" value="1"/>
</dbReference>
<dbReference type="GO" id="GO:0006260">
    <property type="term" value="P:DNA replication"/>
    <property type="evidence" value="ECO:0007669"/>
    <property type="project" value="InterPro"/>
</dbReference>
<dbReference type="PRINTS" id="PR00463">
    <property type="entry name" value="EP450I"/>
</dbReference>
<gene>
    <name evidence="11" type="ORF">EW146_g5523</name>
</gene>
<dbReference type="GO" id="GO:0020037">
    <property type="term" value="F:heme binding"/>
    <property type="evidence" value="ECO:0007669"/>
    <property type="project" value="InterPro"/>
</dbReference>
<feature type="domain" description="ATP-dependent DNA helicase RecQ zinc-binding" evidence="10">
    <location>
        <begin position="408"/>
        <end position="467"/>
    </location>
</feature>
<dbReference type="PANTHER" id="PTHR46300">
    <property type="entry name" value="P450, PUTATIVE (EUROFUNG)-RELATED-RELATED"/>
    <property type="match status" value="1"/>
</dbReference>
<dbReference type="GO" id="GO:0004497">
    <property type="term" value="F:monooxygenase activity"/>
    <property type="evidence" value="ECO:0007669"/>
    <property type="project" value="UniProtKB-KW"/>
</dbReference>
<dbReference type="InterPro" id="IPR001128">
    <property type="entry name" value="Cyt_P450"/>
</dbReference>
<dbReference type="PANTHER" id="PTHR46300:SF7">
    <property type="entry name" value="P450, PUTATIVE (EUROFUNG)-RELATED"/>
    <property type="match status" value="1"/>
</dbReference>
<sequence length="1172" mass="133196">MDLPKEHQWKAFAEWGKRFGGIIHISVLGKHMIIVNDGDTAVEMLNKKSNIYSDRPVQVMAGELVGWNESIPMTPYGDRLRKFRTILHRAIGSRTDVKAFHDHIRGEAYRGLRRLLEQPEALIEMLGKTSNAFSLSMCYGYQIQEDNDPFVHLADVAMDGFSKAAEPGKWLVDIIPAMKYVPAWIPGVVFQRLAKRWKKDLTEMATRPYEYMKQQLANNSASPSFTSALQSKVTTPEDENVIMWAAVGLYAGGAGTMVSTMHTFFLVMTLFPEVQKQAQLEIDATVGRDRLPTLDDRLPYVEALVSEVLRWGPVAPLGIVHRLTKDDIQDGYFIPGGSIIIPNIWNMLRDPRTYKNPELFDPQRFLETDNGQSHLLIANFLTFQHRLYLFASTAFVPIIRVFDCQSLLNRIRENEDLKAEDKERQVMDVREVIQFSLNDVDCHRVLLLSHFGEKFDAHQCEDTCDNCACTVPVVEQDMTGAAINMSKLIQEVENSRSKITRTQAIDVFQNSIKKDLMTKNLNRFRLYGAGKDVRQAQTERIYSTTWRACKSSVPSKNPTTAAIQSPMQGYLGPMHRDFLYNGGTLLMKFRVQSKSNIKARHFHAKMAETDKKCILKEWKDGQTDVIVGTIAFGMGIIRASGTYSIRDSLRLPVVYRRQEMRFYPLPLPLLPVPLRNDQYHASVYRLCLSRLRTVVHPLYSSNIMDLPKEHQWKAFAEWGKRFGGIIHISVLGKHMIIVNDGDTAVEMLNKKSNIYSDRPVQVMAGELVGWNESIPMTPYGDRLRKFRTILHRAIGSRTGVKIFNDHIRREAYRGLRRLLEQPEALIEMLGKTSNAFSLSMCYGYQIQEDSDPFVHLADVAMDGFSKAAEPGKWLVDIIPAMKYVPAWIPGVVFQRLAVTWKKDLTEMATRPYEYMKQQLANNCASPSFTSTLQSKVTTPEEENVIMWAAVGLYAEVQKQAQLEIDATVGRDRLPTLDDRLPYVEALVSEVLRWGPVAPLGIVHRLTKDDIQDGYFIPEGSIIIPNIWNMLRDPRTYKNPELFDPQRFLETDNGQSYLLIANSSLSNTTVFLLLQHLSRLEGLHLADAFLYLQYATILAVFDITKVVENGMIIEPAIEYTSGTIRSVVYIDFLSLHAFTKRANPSRPKPFKCSIKPRSAEAEALIQSIPAAGF</sequence>
<dbReference type="Proteomes" id="UP000310158">
    <property type="component" value="Unassembled WGS sequence"/>
</dbReference>
<accession>A0A4S4LRA4</accession>
<evidence type="ECO:0000256" key="7">
    <source>
        <dbReference type="ARBA" id="ARBA00023004"/>
    </source>
</evidence>
<dbReference type="EMBL" id="SGPL01000244">
    <property type="protein sequence ID" value="THH14869.1"/>
    <property type="molecule type" value="Genomic_DNA"/>
</dbReference>
<comment type="cofactor">
    <cofactor evidence="1">
        <name>heme</name>
        <dbReference type="ChEBI" id="CHEBI:30413"/>
    </cofactor>
</comment>
<evidence type="ECO:0000256" key="3">
    <source>
        <dbReference type="ARBA" id="ARBA00010617"/>
    </source>
</evidence>
<evidence type="ECO:0000256" key="6">
    <source>
        <dbReference type="ARBA" id="ARBA00023002"/>
    </source>
</evidence>
<keyword evidence="7" id="KW-0408">Iron</keyword>
<feature type="domain" description="RQC" evidence="9">
    <location>
        <begin position="474"/>
        <end position="543"/>
    </location>
</feature>
<dbReference type="SUPFAM" id="SSF48264">
    <property type="entry name" value="Cytochrome P450"/>
    <property type="match status" value="2"/>
</dbReference>
<organism evidence="11 12">
    <name type="scientific">Bondarzewia mesenterica</name>
    <dbReference type="NCBI Taxonomy" id="1095465"/>
    <lineage>
        <taxon>Eukaryota</taxon>
        <taxon>Fungi</taxon>
        <taxon>Dikarya</taxon>
        <taxon>Basidiomycota</taxon>
        <taxon>Agaricomycotina</taxon>
        <taxon>Agaricomycetes</taxon>
        <taxon>Russulales</taxon>
        <taxon>Bondarzewiaceae</taxon>
        <taxon>Bondarzewia</taxon>
    </lineage>
</organism>
<evidence type="ECO:0000256" key="5">
    <source>
        <dbReference type="ARBA" id="ARBA00022723"/>
    </source>
</evidence>
<comment type="caution">
    <text evidence="11">The sequence shown here is derived from an EMBL/GenBank/DDBJ whole genome shotgun (WGS) entry which is preliminary data.</text>
</comment>
<reference evidence="11 12" key="1">
    <citation type="submission" date="2019-02" db="EMBL/GenBank/DDBJ databases">
        <title>Genome sequencing of the rare red list fungi Bondarzewia mesenterica.</title>
        <authorList>
            <person name="Buettner E."/>
            <person name="Kellner H."/>
        </authorList>
    </citation>
    <scope>NUCLEOTIDE SEQUENCE [LARGE SCALE GENOMIC DNA]</scope>
    <source>
        <strain evidence="11 12">DSM 108281</strain>
    </source>
</reference>
<dbReference type="Pfam" id="PF00067">
    <property type="entry name" value="p450"/>
    <property type="match status" value="3"/>
</dbReference>
<dbReference type="AlphaFoldDB" id="A0A4S4LRA4"/>
<keyword evidence="5" id="KW-0479">Metal-binding</keyword>
<proteinExistence type="inferred from homology"/>
<evidence type="ECO:0000256" key="8">
    <source>
        <dbReference type="ARBA" id="ARBA00023033"/>
    </source>
</evidence>
<comment type="similarity">
    <text evidence="3">Belongs to the cytochrome P450 family.</text>
</comment>
<dbReference type="CDD" id="cd11065">
    <property type="entry name" value="CYP64-like"/>
    <property type="match status" value="2"/>
</dbReference>
<keyword evidence="4" id="KW-0349">Heme</keyword>
<protein>
    <recommendedName>
        <fullName evidence="13">Cytochrome P450</fullName>
    </recommendedName>
</protein>
<evidence type="ECO:0000259" key="10">
    <source>
        <dbReference type="Pfam" id="PF16124"/>
    </source>
</evidence>
<dbReference type="GO" id="GO:0043138">
    <property type="term" value="F:3'-5' DNA helicase activity"/>
    <property type="evidence" value="ECO:0007669"/>
    <property type="project" value="InterPro"/>
</dbReference>
<evidence type="ECO:0000256" key="4">
    <source>
        <dbReference type="ARBA" id="ARBA00022617"/>
    </source>
</evidence>
<comment type="pathway">
    <text evidence="2">Secondary metabolite biosynthesis.</text>
</comment>
<dbReference type="InterPro" id="IPR018982">
    <property type="entry name" value="RQC_domain"/>
</dbReference>
<evidence type="ECO:0000313" key="11">
    <source>
        <dbReference type="EMBL" id="THH14869.1"/>
    </source>
</evidence>
<dbReference type="Pfam" id="PF16124">
    <property type="entry name" value="RecQ_Zn_bind"/>
    <property type="match status" value="1"/>
</dbReference>
<evidence type="ECO:0000256" key="2">
    <source>
        <dbReference type="ARBA" id="ARBA00005179"/>
    </source>
</evidence>
<dbReference type="InterPro" id="IPR002401">
    <property type="entry name" value="Cyt_P450_E_grp-I"/>
</dbReference>
<dbReference type="Gene3D" id="1.10.630.10">
    <property type="entry name" value="Cytochrome P450"/>
    <property type="match status" value="3"/>
</dbReference>
<evidence type="ECO:0000259" key="9">
    <source>
        <dbReference type="Pfam" id="PF09382"/>
    </source>
</evidence>
<keyword evidence="6" id="KW-0560">Oxidoreductase</keyword>
<dbReference type="InterPro" id="IPR050364">
    <property type="entry name" value="Cytochrome_P450_fung"/>
</dbReference>
<dbReference type="GO" id="GO:0005506">
    <property type="term" value="F:iron ion binding"/>
    <property type="evidence" value="ECO:0007669"/>
    <property type="project" value="InterPro"/>
</dbReference>